<dbReference type="GO" id="GO:0043565">
    <property type="term" value="F:sequence-specific DNA binding"/>
    <property type="evidence" value="ECO:0007669"/>
    <property type="project" value="InterPro"/>
</dbReference>
<dbReference type="InterPro" id="IPR011008">
    <property type="entry name" value="Dimeric_a/b-barrel"/>
</dbReference>
<reference evidence="6" key="1">
    <citation type="submission" date="2015-11" db="EMBL/GenBank/DDBJ databases">
        <authorList>
            <person name="Varghese N."/>
        </authorList>
    </citation>
    <scope>NUCLEOTIDE SEQUENCE [LARGE SCALE GENOMIC DNA]</scope>
    <source>
        <strain evidence="6">DSM 45899</strain>
    </source>
</reference>
<dbReference type="PROSITE" id="PS50956">
    <property type="entry name" value="HTH_ASNC_2"/>
    <property type="match status" value="1"/>
</dbReference>
<dbReference type="PRINTS" id="PR00033">
    <property type="entry name" value="HTHASNC"/>
</dbReference>
<keyword evidence="2 5" id="KW-0238">DNA-binding</keyword>
<dbReference type="InterPro" id="IPR000485">
    <property type="entry name" value="AsnC-type_HTH_dom"/>
</dbReference>
<dbReference type="PANTHER" id="PTHR30154">
    <property type="entry name" value="LEUCINE-RESPONSIVE REGULATORY PROTEIN"/>
    <property type="match status" value="1"/>
</dbReference>
<dbReference type="AlphaFoldDB" id="A0A0S4QJ68"/>
<evidence type="ECO:0000256" key="2">
    <source>
        <dbReference type="ARBA" id="ARBA00023125"/>
    </source>
</evidence>
<feature type="domain" description="HTH asnC-type" evidence="4">
    <location>
        <begin position="6"/>
        <end position="66"/>
    </location>
</feature>
<dbReference type="Pfam" id="PF01037">
    <property type="entry name" value="AsnC_trans_reg"/>
    <property type="match status" value="1"/>
</dbReference>
<organism evidence="5 6">
    <name type="scientific">Parafrankia irregularis</name>
    <dbReference type="NCBI Taxonomy" id="795642"/>
    <lineage>
        <taxon>Bacteria</taxon>
        <taxon>Bacillati</taxon>
        <taxon>Actinomycetota</taxon>
        <taxon>Actinomycetes</taxon>
        <taxon>Frankiales</taxon>
        <taxon>Frankiaceae</taxon>
        <taxon>Parafrankia</taxon>
    </lineage>
</organism>
<keyword evidence="6" id="KW-1185">Reference proteome</keyword>
<dbReference type="SMART" id="SM00344">
    <property type="entry name" value="HTH_ASNC"/>
    <property type="match status" value="2"/>
</dbReference>
<dbReference type="GO" id="GO:0043200">
    <property type="term" value="P:response to amino acid"/>
    <property type="evidence" value="ECO:0007669"/>
    <property type="project" value="TreeGrafter"/>
</dbReference>
<dbReference type="Gene3D" id="3.30.70.920">
    <property type="match status" value="1"/>
</dbReference>
<dbReference type="PANTHER" id="PTHR30154:SF34">
    <property type="entry name" value="TRANSCRIPTIONAL REGULATOR AZLB"/>
    <property type="match status" value="1"/>
</dbReference>
<evidence type="ECO:0000256" key="1">
    <source>
        <dbReference type="ARBA" id="ARBA00023015"/>
    </source>
</evidence>
<dbReference type="InterPro" id="IPR036388">
    <property type="entry name" value="WH-like_DNA-bd_sf"/>
</dbReference>
<name>A0A0S4QJ68_9ACTN</name>
<gene>
    <name evidence="5" type="ORF">Ga0074812_104391</name>
</gene>
<dbReference type="RefSeq" id="WP_091273590.1">
    <property type="nucleotide sequence ID" value="NZ_FAOZ01000004.1"/>
</dbReference>
<sequence>MASAIFDELDRQIVQALQIDGRAPFSRVGAALGVADQTVARRYRRMVAAGALRVFGVPNTHQFGHGHWMIRLRCVPDAVRAVADALARRSDTSWVHLLSAGTEISCNIRSWTAEEHNALLLHKLPRTAQVQSITAQQVIHYFAGAMAGYAGGREWVRLGVLSDEQVALLAAATSEPAETAGSALEPEDRELITALALDGRRSHAELATTLRRSESSVRRRLEALRALGALYFDVDVSFDIIGPHVAARMWLSVAPADLIAVGTAMASHPEIVFAAATTGPTNLVAVAVCEDGAGLFRYLTQRIGALPTVRDVETAPVVRTVKREVMLVPE</sequence>
<evidence type="ECO:0000313" key="5">
    <source>
        <dbReference type="EMBL" id="CUU55310.1"/>
    </source>
</evidence>
<accession>A0A0S4QJ68</accession>
<dbReference type="SUPFAM" id="SSF46785">
    <property type="entry name" value="Winged helix' DNA-binding domain"/>
    <property type="match status" value="1"/>
</dbReference>
<protein>
    <submittedName>
        <fullName evidence="5">DNA-binding transcriptional regulator, Lrp family</fullName>
    </submittedName>
</protein>
<evidence type="ECO:0000313" key="6">
    <source>
        <dbReference type="Proteomes" id="UP000198802"/>
    </source>
</evidence>
<dbReference type="InterPro" id="IPR036390">
    <property type="entry name" value="WH_DNA-bd_sf"/>
</dbReference>
<dbReference type="Proteomes" id="UP000198802">
    <property type="component" value="Unassembled WGS sequence"/>
</dbReference>
<evidence type="ECO:0000259" key="4">
    <source>
        <dbReference type="PROSITE" id="PS50956"/>
    </source>
</evidence>
<dbReference type="Pfam" id="PF13404">
    <property type="entry name" value="HTH_AsnC-type"/>
    <property type="match status" value="1"/>
</dbReference>
<dbReference type="GO" id="GO:0005829">
    <property type="term" value="C:cytosol"/>
    <property type="evidence" value="ECO:0007669"/>
    <property type="project" value="TreeGrafter"/>
</dbReference>
<keyword evidence="1" id="KW-0805">Transcription regulation</keyword>
<dbReference type="Gene3D" id="1.10.10.10">
    <property type="entry name" value="Winged helix-like DNA-binding domain superfamily/Winged helix DNA-binding domain"/>
    <property type="match status" value="2"/>
</dbReference>
<dbReference type="SUPFAM" id="SSF54909">
    <property type="entry name" value="Dimeric alpha+beta barrel"/>
    <property type="match status" value="1"/>
</dbReference>
<evidence type="ECO:0000256" key="3">
    <source>
        <dbReference type="ARBA" id="ARBA00023163"/>
    </source>
</evidence>
<dbReference type="InterPro" id="IPR019888">
    <property type="entry name" value="Tscrpt_reg_AsnC-like"/>
</dbReference>
<dbReference type="InterPro" id="IPR019887">
    <property type="entry name" value="Tscrpt_reg_AsnC/Lrp_C"/>
</dbReference>
<keyword evidence="3" id="KW-0804">Transcription</keyword>
<dbReference type="EMBL" id="FAOZ01000004">
    <property type="protein sequence ID" value="CUU55310.1"/>
    <property type="molecule type" value="Genomic_DNA"/>
</dbReference>
<proteinExistence type="predicted"/>